<dbReference type="SUPFAM" id="SSF54197">
    <property type="entry name" value="HIT-like"/>
    <property type="match status" value="1"/>
</dbReference>
<dbReference type="InterPro" id="IPR011146">
    <property type="entry name" value="HIT-like"/>
</dbReference>
<dbReference type="Pfam" id="PF01230">
    <property type="entry name" value="HIT"/>
    <property type="match status" value="1"/>
</dbReference>
<organism evidence="3 4">
    <name type="scientific">Thauera sedimentorum</name>
    <dbReference type="NCBI Taxonomy" id="2767595"/>
    <lineage>
        <taxon>Bacteria</taxon>
        <taxon>Pseudomonadati</taxon>
        <taxon>Pseudomonadota</taxon>
        <taxon>Betaproteobacteria</taxon>
        <taxon>Rhodocyclales</taxon>
        <taxon>Zoogloeaceae</taxon>
        <taxon>Thauera</taxon>
    </lineage>
</organism>
<dbReference type="InterPro" id="IPR036265">
    <property type="entry name" value="HIT-like_sf"/>
</dbReference>
<evidence type="ECO:0000313" key="3">
    <source>
        <dbReference type="EMBL" id="MBD8504116.1"/>
    </source>
</evidence>
<feature type="domain" description="HIT" evidence="2">
    <location>
        <begin position="1"/>
        <end position="102"/>
    </location>
</feature>
<dbReference type="Gene3D" id="3.30.428.10">
    <property type="entry name" value="HIT-like"/>
    <property type="match status" value="1"/>
</dbReference>
<dbReference type="RefSeq" id="WP_187718892.1">
    <property type="nucleotide sequence ID" value="NZ_JACTAH010000002.1"/>
</dbReference>
<proteinExistence type="predicted"/>
<dbReference type="Proteomes" id="UP000603602">
    <property type="component" value="Unassembled WGS sequence"/>
</dbReference>
<keyword evidence="4" id="KW-1185">Reference proteome</keyword>
<sequence length="140" mass="15656">MTCPLCARTDEALVWEDPLCRVIAVADDDYPGFCRVVWHQHVAEMSDLAPPQQRHLLNVVMATEIALREAMQPDKINLASFGNMVPHLHWHVIPRFADDRHFPQPVWGAAQRAPGPTRHAPDRRALAAAIRDSLAELTAG</sequence>
<name>A0ABR9BD60_9RHOO</name>
<comment type="caution">
    <text evidence="3">The sequence shown here is derived from an EMBL/GenBank/DDBJ whole genome shotgun (WGS) entry which is preliminary data.</text>
</comment>
<gene>
    <name evidence="3" type="ORF">IFO67_14560</name>
</gene>
<accession>A0ABR9BD60</accession>
<dbReference type="PIRSF" id="PIRSF000714">
    <property type="entry name" value="HIT"/>
    <property type="match status" value="1"/>
</dbReference>
<evidence type="ECO:0000313" key="4">
    <source>
        <dbReference type="Proteomes" id="UP000603602"/>
    </source>
</evidence>
<evidence type="ECO:0000256" key="1">
    <source>
        <dbReference type="PROSITE-ProRule" id="PRU00464"/>
    </source>
</evidence>
<protein>
    <submittedName>
        <fullName evidence="3">HIT family protein</fullName>
    </submittedName>
</protein>
<reference evidence="4" key="1">
    <citation type="submission" date="2023-07" db="EMBL/GenBank/DDBJ databases">
        <title>Thauera sp. CAU 1555 isolated from sand of Yaerae Beach.</title>
        <authorList>
            <person name="Kim W."/>
        </authorList>
    </citation>
    <scope>NUCLEOTIDE SEQUENCE [LARGE SCALE GENOMIC DNA]</scope>
    <source>
        <strain evidence="4">CAU 1555</strain>
    </source>
</reference>
<dbReference type="PROSITE" id="PS51084">
    <property type="entry name" value="HIT_2"/>
    <property type="match status" value="1"/>
</dbReference>
<feature type="short sequence motif" description="Histidine triad motif" evidence="1">
    <location>
        <begin position="87"/>
        <end position="91"/>
    </location>
</feature>
<dbReference type="EMBL" id="JACYTO010000002">
    <property type="protein sequence ID" value="MBD8504116.1"/>
    <property type="molecule type" value="Genomic_DNA"/>
</dbReference>
<dbReference type="InterPro" id="IPR026026">
    <property type="entry name" value="HIT_Hint"/>
</dbReference>
<evidence type="ECO:0000259" key="2">
    <source>
        <dbReference type="PROSITE" id="PS51084"/>
    </source>
</evidence>